<comment type="caution">
    <text evidence="4">The sequence shown here is derived from an EMBL/GenBank/DDBJ whole genome shotgun (WGS) entry which is preliminary data.</text>
</comment>
<dbReference type="GO" id="GO:0016747">
    <property type="term" value="F:acyltransferase activity, transferring groups other than amino-acyl groups"/>
    <property type="evidence" value="ECO:0007669"/>
    <property type="project" value="InterPro"/>
</dbReference>
<dbReference type="Proteomes" id="UP000076923">
    <property type="component" value="Unassembled WGS sequence"/>
</dbReference>
<keyword evidence="5" id="KW-1185">Reference proteome</keyword>
<dbReference type="CDD" id="cd04301">
    <property type="entry name" value="NAT_SF"/>
    <property type="match status" value="1"/>
</dbReference>
<dbReference type="Pfam" id="PF00583">
    <property type="entry name" value="Acetyltransf_1"/>
    <property type="match status" value="1"/>
</dbReference>
<evidence type="ECO:0000313" key="5">
    <source>
        <dbReference type="Proteomes" id="UP000076923"/>
    </source>
</evidence>
<dbReference type="PIRSF" id="PIRSF037663">
    <property type="entry name" value="Acetyltransf_GNAT_prd"/>
    <property type="match status" value="1"/>
</dbReference>
<evidence type="ECO:0000259" key="3">
    <source>
        <dbReference type="PROSITE" id="PS51186"/>
    </source>
</evidence>
<dbReference type="OrthoDB" id="5292888at2"/>
<feature type="domain" description="N-acetyltransferase" evidence="3">
    <location>
        <begin position="2"/>
        <end position="148"/>
    </location>
</feature>
<reference evidence="4 5" key="1">
    <citation type="submission" date="2016-02" db="EMBL/GenBank/DDBJ databases">
        <title>Draft genome sequence of Polaribacter atrinae KACC17473.</title>
        <authorList>
            <person name="Shin S.-K."/>
            <person name="Yi H."/>
        </authorList>
    </citation>
    <scope>NUCLEOTIDE SEQUENCE [LARGE SCALE GENOMIC DNA]</scope>
    <source>
        <strain evidence="4 5">KACC 17473</strain>
    </source>
</reference>
<dbReference type="RefSeq" id="WP_068451629.1">
    <property type="nucleotide sequence ID" value="NZ_CANKUV010000009.1"/>
</dbReference>
<proteinExistence type="predicted"/>
<accession>A0A176T4S4</accession>
<evidence type="ECO:0000256" key="2">
    <source>
        <dbReference type="ARBA" id="ARBA00023315"/>
    </source>
</evidence>
<dbReference type="AlphaFoldDB" id="A0A176T4S4"/>
<dbReference type="InterPro" id="IPR017255">
    <property type="entry name" value="AcTrfase_GNAT_prd"/>
</dbReference>
<organism evidence="4 5">
    <name type="scientific">Polaribacter atrinae</name>
    <dbReference type="NCBI Taxonomy" id="1333662"/>
    <lineage>
        <taxon>Bacteria</taxon>
        <taxon>Pseudomonadati</taxon>
        <taxon>Bacteroidota</taxon>
        <taxon>Flavobacteriia</taxon>
        <taxon>Flavobacteriales</taxon>
        <taxon>Flavobacteriaceae</taxon>
    </lineage>
</organism>
<evidence type="ECO:0000313" key="4">
    <source>
        <dbReference type="EMBL" id="OAD42817.1"/>
    </source>
</evidence>
<sequence length="150" mass="16877">MITIQTAKSEDLKEILALEQLVFNTGSYPAFVIRQLFDISNHLFIVAKENNKIWGFAIGALNTNEQKGWVLSLGVHPEARGKQIGKLLTNKLVSLLKTDNCLEICLTVHPENAAAIKIYKELGFKGETVLEDYFLENEKRIIMTLKNDAT</sequence>
<dbReference type="STRING" id="1333662.LPB303_14315"/>
<evidence type="ECO:0000256" key="1">
    <source>
        <dbReference type="ARBA" id="ARBA00022679"/>
    </source>
</evidence>
<keyword evidence="2" id="KW-0012">Acyltransferase</keyword>
<dbReference type="InterPro" id="IPR000182">
    <property type="entry name" value="GNAT_dom"/>
</dbReference>
<protein>
    <recommendedName>
        <fullName evidence="3">N-acetyltransferase domain-containing protein</fullName>
    </recommendedName>
</protein>
<dbReference type="PANTHER" id="PTHR43072">
    <property type="entry name" value="N-ACETYLTRANSFERASE"/>
    <property type="match status" value="1"/>
</dbReference>
<dbReference type="SUPFAM" id="SSF55729">
    <property type="entry name" value="Acyl-CoA N-acyltransferases (Nat)"/>
    <property type="match status" value="1"/>
</dbReference>
<dbReference type="PANTHER" id="PTHR43072:SF51">
    <property type="entry name" value="ABC SUPERFAMILY TRANSPORT PROTEIN"/>
    <property type="match status" value="1"/>
</dbReference>
<keyword evidence="1" id="KW-0808">Transferase</keyword>
<dbReference type="InterPro" id="IPR016181">
    <property type="entry name" value="Acyl_CoA_acyltransferase"/>
</dbReference>
<dbReference type="Gene3D" id="3.40.630.30">
    <property type="match status" value="1"/>
</dbReference>
<dbReference type="EMBL" id="LVWE01000058">
    <property type="protein sequence ID" value="OAD42817.1"/>
    <property type="molecule type" value="Genomic_DNA"/>
</dbReference>
<dbReference type="PROSITE" id="PS51186">
    <property type="entry name" value="GNAT"/>
    <property type="match status" value="1"/>
</dbReference>
<gene>
    <name evidence="4" type="ORF">LPB303_14315</name>
</gene>
<name>A0A176T4S4_9FLAO</name>